<dbReference type="PANTHER" id="PTHR45784:SF3">
    <property type="entry name" value="C-TYPE LECTIN DOMAIN FAMILY 4 MEMBER K-LIKE-RELATED"/>
    <property type="match status" value="1"/>
</dbReference>
<dbReference type="PANTHER" id="PTHR45784">
    <property type="entry name" value="C-TYPE LECTIN DOMAIN FAMILY 20 MEMBER A-RELATED"/>
    <property type="match status" value="1"/>
</dbReference>
<dbReference type="InterPro" id="IPR018378">
    <property type="entry name" value="C-type_lectin_CS"/>
</dbReference>
<evidence type="ECO:0000313" key="3">
    <source>
        <dbReference type="RefSeq" id="XP_017316425.2"/>
    </source>
</evidence>
<dbReference type="OrthoDB" id="6369810at2759"/>
<accession>A0A2D0QGA6</accession>
<dbReference type="KEGG" id="ipu:108260549"/>
<dbReference type="GeneID" id="108260549"/>
<dbReference type="SUPFAM" id="SSF56436">
    <property type="entry name" value="C-type lectin-like"/>
    <property type="match status" value="2"/>
</dbReference>
<dbReference type="Gene3D" id="3.10.100.10">
    <property type="entry name" value="Mannose-Binding Protein A, subunit A"/>
    <property type="match status" value="2"/>
</dbReference>
<dbReference type="InterPro" id="IPR016186">
    <property type="entry name" value="C-type_lectin-like/link_sf"/>
</dbReference>
<keyword evidence="2" id="KW-1185">Reference proteome</keyword>
<sequence>MQIGPLLIKQQASWQVAQNYCRENHLDLFTITNPRAQMKLKEEMINHNVIGLVWTGLHNDMDSWYWSYEHLPLKNTSVMNWGAGQPNNAYAEDVCGAVYMDGTWVSFNCLYSIPFICYDANITANKGFVGYANILLTWDDARTFCQYHHTDLARITNATDISPLMQYLSSIHFYTRFYPSGWFGLTRDTWKWSDGTKLSYLPWLNGQPDNYYQWEYCGAADNELLTDEQCLNEHYFVCSAYLFRTQIVKLQVNSDSSVLDPAVQSAILDLINQKLQENGMGVNTTVKWKVQPDGNIFYKKVKDN</sequence>
<feature type="domain" description="C-type lectin" evidence="1">
    <location>
        <begin position="13"/>
        <end position="118"/>
    </location>
</feature>
<proteinExistence type="predicted"/>
<keyword evidence="3" id="KW-0675">Receptor</keyword>
<reference evidence="3" key="2">
    <citation type="submission" date="2025-08" db="UniProtKB">
        <authorList>
            <consortium name="RefSeq"/>
        </authorList>
    </citation>
    <scope>IDENTIFICATION</scope>
    <source>
        <tissue evidence="3">Blood</tissue>
    </source>
</reference>
<evidence type="ECO:0000313" key="2">
    <source>
        <dbReference type="Proteomes" id="UP000221080"/>
    </source>
</evidence>
<dbReference type="InterPro" id="IPR001304">
    <property type="entry name" value="C-type_lectin-like"/>
</dbReference>
<dbReference type="SMART" id="SM00034">
    <property type="entry name" value="CLECT"/>
    <property type="match status" value="2"/>
</dbReference>
<dbReference type="AlphaFoldDB" id="A0A2D0QGA6"/>
<dbReference type="PROSITE" id="PS50041">
    <property type="entry name" value="C_TYPE_LECTIN_2"/>
    <property type="match status" value="2"/>
</dbReference>
<dbReference type="Pfam" id="PF00059">
    <property type="entry name" value="Lectin_C"/>
    <property type="match status" value="2"/>
</dbReference>
<organism evidence="2 3">
    <name type="scientific">Ictalurus punctatus</name>
    <name type="common">Channel catfish</name>
    <name type="synonym">Silurus punctatus</name>
    <dbReference type="NCBI Taxonomy" id="7998"/>
    <lineage>
        <taxon>Eukaryota</taxon>
        <taxon>Metazoa</taxon>
        <taxon>Chordata</taxon>
        <taxon>Craniata</taxon>
        <taxon>Vertebrata</taxon>
        <taxon>Euteleostomi</taxon>
        <taxon>Actinopterygii</taxon>
        <taxon>Neopterygii</taxon>
        <taxon>Teleostei</taxon>
        <taxon>Ostariophysi</taxon>
        <taxon>Siluriformes</taxon>
        <taxon>Ictaluridae</taxon>
        <taxon>Ictalurus</taxon>
    </lineage>
</organism>
<dbReference type="InterPro" id="IPR016187">
    <property type="entry name" value="CTDL_fold"/>
</dbReference>
<reference evidence="2" key="1">
    <citation type="journal article" date="2016" name="Nat. Commun.">
        <title>The channel catfish genome sequence provides insights into the evolution of scale formation in teleosts.</title>
        <authorList>
            <person name="Liu Z."/>
            <person name="Liu S."/>
            <person name="Yao J."/>
            <person name="Bao L."/>
            <person name="Zhang J."/>
            <person name="Li Y."/>
            <person name="Jiang C."/>
            <person name="Sun L."/>
            <person name="Wang R."/>
            <person name="Zhang Y."/>
            <person name="Zhou T."/>
            <person name="Zeng Q."/>
            <person name="Fu Q."/>
            <person name="Gao S."/>
            <person name="Li N."/>
            <person name="Koren S."/>
            <person name="Jiang Y."/>
            <person name="Zimin A."/>
            <person name="Xu P."/>
            <person name="Phillippy A.M."/>
            <person name="Geng X."/>
            <person name="Song L."/>
            <person name="Sun F."/>
            <person name="Li C."/>
            <person name="Wang X."/>
            <person name="Chen A."/>
            <person name="Jin Y."/>
            <person name="Yuan Z."/>
            <person name="Yang Y."/>
            <person name="Tan S."/>
            <person name="Peatman E."/>
            <person name="Lu J."/>
            <person name="Qin Z."/>
            <person name="Dunham R."/>
            <person name="Li Z."/>
            <person name="Sonstegard T."/>
            <person name="Feng J."/>
            <person name="Danzmann R.G."/>
            <person name="Schroeder S."/>
            <person name="Scheffler B."/>
            <person name="Duke M.V."/>
            <person name="Ballard L."/>
            <person name="Kucuktas H."/>
            <person name="Kaltenboeck L."/>
            <person name="Liu H."/>
            <person name="Armbruster J."/>
            <person name="Xie Y."/>
            <person name="Kirby M.L."/>
            <person name="Tian Y."/>
            <person name="Flanagan M.E."/>
            <person name="Mu W."/>
            <person name="Waldbieser G.C."/>
        </authorList>
    </citation>
    <scope>NUCLEOTIDE SEQUENCE [LARGE SCALE GENOMIC DNA]</scope>
    <source>
        <strain evidence="2">SDA103</strain>
    </source>
</reference>
<dbReference type="RefSeq" id="XP_017316425.2">
    <property type="nucleotide sequence ID" value="XM_017460936.3"/>
</dbReference>
<gene>
    <name evidence="3" type="primary">LOC108260549</name>
</gene>
<dbReference type="PROSITE" id="PS00615">
    <property type="entry name" value="C_TYPE_LECTIN_1"/>
    <property type="match status" value="1"/>
</dbReference>
<evidence type="ECO:0000259" key="1">
    <source>
        <dbReference type="PROSITE" id="PS50041"/>
    </source>
</evidence>
<protein>
    <submittedName>
        <fullName evidence="3">Macrophage mannose receptor 1</fullName>
    </submittedName>
</protein>
<dbReference type="Proteomes" id="UP000221080">
    <property type="component" value="Chromosome 29"/>
</dbReference>
<feature type="domain" description="C-type lectin" evidence="1">
    <location>
        <begin position="137"/>
        <end position="239"/>
    </location>
</feature>
<name>A0A2D0QGA6_ICTPU</name>